<sequence length="650" mass="72555">MLRQKSLLLIWAGLQLSLLLLLQQAFAWWIISLFAVLLFYRVFALLRNNAAISLKWVNLLAGIIAVALLLNLRQAGVLHFMLQILLLAAVARLLALQHLYEARQLVWVHYFLIGCCFILHQDMAIAMLVLAVFLLNLYSHYRLFAPSGARLNWPQTGRSVLIILPLWLGMFLLFPRLPAFWQIPQANVAATGLGDSIDPGSIEKLVQDDSLAFRVEFDGALPPRQQLYWRARLYEDFDGRSWHISPLRRTAARYNAAPTGNDAAAAQLSYSVIAEASRQTGLFALATPNSVSGNLQLNSSGLVSANKPLSQRLSYQVKGTASPVLLLSAQEQQLNLATGSGNPATKQFAAELLQQYPQPAQLVAAIAEHFGNQAFYYSLTPPLLAGANSIDQFLFSSRSGFCSHYASATAVILRAAGIAARVVGGYQGGQWHPQQNYLAVRQREAHAWVEYLDNGVWQPFDPTAAVAPERVLNNLDDILPQEQRNLLNSGWRQLAFLQAARQQLMHLDYYWSVWVLGFDDNSQRNLWRQLIQQLPAIAASIAGILLLLLLIGGGYLLKRRAPAAVPPATMLLQRALHPVLQLKPPSQPLSVYLQQLAISQPQHREWLQQLSDVYEQAVYADKPQALMQLAALLKRRRLQIKQLRSSVKNT</sequence>
<keyword evidence="1" id="KW-0812">Transmembrane</keyword>
<dbReference type="SMART" id="SM00460">
    <property type="entry name" value="TGc"/>
    <property type="match status" value="1"/>
</dbReference>
<dbReference type="InterPro" id="IPR021878">
    <property type="entry name" value="TgpA_N"/>
</dbReference>
<dbReference type="SUPFAM" id="SSF54001">
    <property type="entry name" value="Cysteine proteinases"/>
    <property type="match status" value="1"/>
</dbReference>
<dbReference type="PANTHER" id="PTHR42736">
    <property type="entry name" value="PROTEIN-GLUTAMINE GAMMA-GLUTAMYLTRANSFERASE"/>
    <property type="match status" value="1"/>
</dbReference>
<gene>
    <name evidence="3" type="ORF">HRH59_08210</name>
</gene>
<dbReference type="Pfam" id="PF11992">
    <property type="entry name" value="TgpA_N"/>
    <property type="match status" value="1"/>
</dbReference>
<accession>A0A7Y5EIP5</accession>
<name>A0A7Y5EIP5_9GAMM</name>
<dbReference type="Pfam" id="PF01841">
    <property type="entry name" value="Transglut_core"/>
    <property type="match status" value="1"/>
</dbReference>
<dbReference type="InterPro" id="IPR002931">
    <property type="entry name" value="Transglutaminase-like"/>
</dbReference>
<feature type="transmembrane region" description="Helical" evidence="1">
    <location>
        <begin position="534"/>
        <end position="557"/>
    </location>
</feature>
<feature type="domain" description="Transglutaminase-like" evidence="2">
    <location>
        <begin position="394"/>
        <end position="464"/>
    </location>
</feature>
<evidence type="ECO:0000259" key="2">
    <source>
        <dbReference type="SMART" id="SM00460"/>
    </source>
</evidence>
<dbReference type="InterPro" id="IPR052901">
    <property type="entry name" value="Bact_TGase-like"/>
</dbReference>
<evidence type="ECO:0000313" key="4">
    <source>
        <dbReference type="Proteomes" id="UP000523161"/>
    </source>
</evidence>
<feature type="transmembrane region" description="Helical" evidence="1">
    <location>
        <begin position="51"/>
        <end position="70"/>
    </location>
</feature>
<evidence type="ECO:0000313" key="3">
    <source>
        <dbReference type="EMBL" id="NRQ42556.1"/>
    </source>
</evidence>
<comment type="caution">
    <text evidence="3">The sequence shown here is derived from an EMBL/GenBank/DDBJ whole genome shotgun (WGS) entry which is preliminary data.</text>
</comment>
<dbReference type="RefSeq" id="WP_173500796.1">
    <property type="nucleotide sequence ID" value="NZ_JABSOD010000006.1"/>
</dbReference>
<reference evidence="3 4" key="1">
    <citation type="submission" date="2020-06" db="EMBL/GenBank/DDBJ databases">
        <title>Rheinheimera sp. nov., a marine bacterium isolated from coastal.</title>
        <authorList>
            <person name="Yu Q."/>
            <person name="Qi Y."/>
            <person name="Pu J."/>
        </authorList>
    </citation>
    <scope>NUCLEOTIDE SEQUENCE [LARGE SCALE GENOMIC DNA]</scope>
    <source>
        <strain evidence="3 4">YQF-2</strain>
    </source>
</reference>
<feature type="transmembrane region" description="Helical" evidence="1">
    <location>
        <begin position="77"/>
        <end position="95"/>
    </location>
</feature>
<dbReference type="PANTHER" id="PTHR42736:SF1">
    <property type="entry name" value="PROTEIN-GLUTAMINE GAMMA-GLUTAMYLTRANSFERASE"/>
    <property type="match status" value="1"/>
</dbReference>
<dbReference type="EMBL" id="JABSOD010000006">
    <property type="protein sequence ID" value="NRQ42556.1"/>
    <property type="molecule type" value="Genomic_DNA"/>
</dbReference>
<dbReference type="AlphaFoldDB" id="A0A7Y5EIP5"/>
<feature type="transmembrane region" description="Helical" evidence="1">
    <location>
        <begin position="107"/>
        <end position="138"/>
    </location>
</feature>
<keyword evidence="1" id="KW-0472">Membrane</keyword>
<keyword evidence="4" id="KW-1185">Reference proteome</keyword>
<evidence type="ECO:0000256" key="1">
    <source>
        <dbReference type="SAM" id="Phobius"/>
    </source>
</evidence>
<dbReference type="Proteomes" id="UP000523161">
    <property type="component" value="Unassembled WGS sequence"/>
</dbReference>
<protein>
    <submittedName>
        <fullName evidence="3">DUF3488 domain-containing transglutaminase family protein</fullName>
    </submittedName>
</protein>
<dbReference type="Gene3D" id="3.10.620.30">
    <property type="match status" value="1"/>
</dbReference>
<dbReference type="InterPro" id="IPR038765">
    <property type="entry name" value="Papain-like_cys_pep_sf"/>
</dbReference>
<keyword evidence="1" id="KW-1133">Transmembrane helix</keyword>
<organism evidence="3 4">
    <name type="scientific">Rheinheimera lutimaris</name>
    <dbReference type="NCBI Taxonomy" id="2740584"/>
    <lineage>
        <taxon>Bacteria</taxon>
        <taxon>Pseudomonadati</taxon>
        <taxon>Pseudomonadota</taxon>
        <taxon>Gammaproteobacteria</taxon>
        <taxon>Chromatiales</taxon>
        <taxon>Chromatiaceae</taxon>
        <taxon>Rheinheimera</taxon>
    </lineage>
</organism>
<proteinExistence type="predicted"/>
<feature type="transmembrane region" description="Helical" evidence="1">
    <location>
        <begin position="159"/>
        <end position="181"/>
    </location>
</feature>